<evidence type="ECO:0000259" key="7">
    <source>
        <dbReference type="Pfam" id="PF22544"/>
    </source>
</evidence>
<dbReference type="Proteomes" id="UP001319200">
    <property type="component" value="Unassembled WGS sequence"/>
</dbReference>
<evidence type="ECO:0000313" key="8">
    <source>
        <dbReference type="EMBL" id="MBT1699893.1"/>
    </source>
</evidence>
<dbReference type="InterPro" id="IPR011467">
    <property type="entry name" value="DUF1573"/>
</dbReference>
<dbReference type="EMBL" id="JAHESF010000031">
    <property type="protein sequence ID" value="MBT1699893.1"/>
    <property type="molecule type" value="Genomic_DNA"/>
</dbReference>
<comment type="caution">
    <text evidence="8">The sequence shown here is derived from an EMBL/GenBank/DDBJ whole genome shotgun (WGS) entry which is preliminary data.</text>
</comment>
<evidence type="ECO:0000256" key="4">
    <source>
        <dbReference type="ARBA" id="ARBA00023069"/>
    </source>
</evidence>
<dbReference type="AlphaFoldDB" id="A0AAP2GQ83"/>
<dbReference type="RefSeq" id="WP_254168130.1">
    <property type="nucleotide sequence ID" value="NZ_JAHESF010000031.1"/>
</dbReference>
<organism evidence="8 9">
    <name type="scientific">Chryseosolibacter histidini</name>
    <dbReference type="NCBI Taxonomy" id="2782349"/>
    <lineage>
        <taxon>Bacteria</taxon>
        <taxon>Pseudomonadati</taxon>
        <taxon>Bacteroidota</taxon>
        <taxon>Cytophagia</taxon>
        <taxon>Cytophagales</taxon>
        <taxon>Chryseotaleaceae</taxon>
        <taxon>Chryseosolibacter</taxon>
    </lineage>
</organism>
<dbReference type="InterPro" id="IPR013783">
    <property type="entry name" value="Ig-like_fold"/>
</dbReference>
<evidence type="ECO:0000256" key="5">
    <source>
        <dbReference type="ARBA" id="ARBA00023273"/>
    </source>
</evidence>
<reference evidence="8 9" key="1">
    <citation type="submission" date="2021-05" db="EMBL/GenBank/DDBJ databases">
        <title>A Polyphasic approach of four new species of the genus Ohtaekwangia: Ohtaekwangia histidinii sp. nov., Ohtaekwangia cretensis sp. nov., Ohtaekwangia indiensis sp. nov., Ohtaekwangia reichenbachii sp. nov. from diverse environment.</title>
        <authorList>
            <person name="Octaviana S."/>
        </authorList>
    </citation>
    <scope>NUCLEOTIDE SEQUENCE [LARGE SCALE GENOMIC DNA]</scope>
    <source>
        <strain evidence="8 9">PWU4</strain>
    </source>
</reference>
<sequence length="359" mass="39251">MKKVVVTLIFAAFAIAAVAQQARQLQFKEETHDFGTVAEDKGPVTHEFVFTNNSSRPVKILTVQASCGCTTPGWSKEPVDPGKTGFIQASYNPKGRPGFFNKSLTVTTDLDANPVVLYIKGQVSSEGKANNADFLITNGALKFKTSSFNMGKVFLKDEFAVREFPILNGGAKQITFTAPVVSPKYIKADVEPKTLAPGEKATLKISYNGKLKNQYGFQSDNIELHTSDEVNPVKSFSVFATLEDYFPELTPEEIAKAPQLRMNTSTMDFGRIKGNTPTVREIQVVNAGKKELTLRSLQGNCTCVTASASKTSIKPGDSSTIKVAFDPQDRSGTQQKAVTIYSNDPRNPVQRFTFTAYVE</sequence>
<evidence type="ECO:0000256" key="2">
    <source>
        <dbReference type="ARBA" id="ARBA00004496"/>
    </source>
</evidence>
<gene>
    <name evidence="8" type="ORF">KK083_23605</name>
</gene>
<keyword evidence="4" id="KW-0969">Cilium</keyword>
<dbReference type="Pfam" id="PF07610">
    <property type="entry name" value="DUF1573"/>
    <property type="match status" value="2"/>
</dbReference>
<keyword evidence="3" id="KW-0963">Cytoplasm</keyword>
<keyword evidence="5" id="KW-0966">Cell projection</keyword>
<protein>
    <submittedName>
        <fullName evidence="8">DUF1573 domain-containing protein</fullName>
    </submittedName>
</protein>
<evidence type="ECO:0000256" key="1">
    <source>
        <dbReference type="ARBA" id="ARBA00004138"/>
    </source>
</evidence>
<proteinExistence type="predicted"/>
<evidence type="ECO:0000256" key="3">
    <source>
        <dbReference type="ARBA" id="ARBA00022490"/>
    </source>
</evidence>
<name>A0AAP2GQ83_9BACT</name>
<dbReference type="InterPro" id="IPR053879">
    <property type="entry name" value="HYDIN_VesB_CFA65-like_Ig"/>
</dbReference>
<evidence type="ECO:0000313" key="9">
    <source>
        <dbReference type="Proteomes" id="UP001319200"/>
    </source>
</evidence>
<feature type="signal peptide" evidence="6">
    <location>
        <begin position="1"/>
        <end position="19"/>
    </location>
</feature>
<keyword evidence="9" id="KW-1185">Reference proteome</keyword>
<dbReference type="PANTHER" id="PTHR37833:SF1">
    <property type="entry name" value="SIGNAL PEPTIDE PROTEIN"/>
    <property type="match status" value="1"/>
</dbReference>
<keyword evidence="6" id="KW-0732">Signal</keyword>
<feature type="chain" id="PRO_5043009348" evidence="6">
    <location>
        <begin position="20"/>
        <end position="359"/>
    </location>
</feature>
<accession>A0AAP2GQ83</accession>
<evidence type="ECO:0000256" key="6">
    <source>
        <dbReference type="SAM" id="SignalP"/>
    </source>
</evidence>
<comment type="subcellular location">
    <subcellularLocation>
        <location evidence="1">Cell projection</location>
        <location evidence="1">Cilium</location>
    </subcellularLocation>
    <subcellularLocation>
        <location evidence="2">Cytoplasm</location>
    </subcellularLocation>
</comment>
<dbReference type="NCBIfam" id="NF012200">
    <property type="entry name" value="choice_anch_D"/>
    <property type="match status" value="1"/>
</dbReference>
<dbReference type="PANTHER" id="PTHR37833">
    <property type="entry name" value="LIPOPROTEIN-RELATED"/>
    <property type="match status" value="1"/>
</dbReference>
<dbReference type="Pfam" id="PF22544">
    <property type="entry name" value="HYDIN_VesB_CFA65-like_Ig"/>
    <property type="match status" value="1"/>
</dbReference>
<dbReference type="Gene3D" id="2.60.40.10">
    <property type="entry name" value="Immunoglobulins"/>
    <property type="match status" value="3"/>
</dbReference>
<feature type="domain" description="HYDIN/VesB/CFA65-like Ig-like" evidence="7">
    <location>
        <begin position="140"/>
        <end position="233"/>
    </location>
</feature>